<comment type="catalytic activity">
    <reaction evidence="4">
        <text>L-threonyl-[protein] + ATP = O-phospho-L-threonyl-[protein] + ADP + H(+)</text>
        <dbReference type="Rhea" id="RHEA:46608"/>
        <dbReference type="Rhea" id="RHEA-COMP:11060"/>
        <dbReference type="Rhea" id="RHEA-COMP:11605"/>
        <dbReference type="ChEBI" id="CHEBI:15378"/>
        <dbReference type="ChEBI" id="CHEBI:30013"/>
        <dbReference type="ChEBI" id="CHEBI:30616"/>
        <dbReference type="ChEBI" id="CHEBI:61977"/>
        <dbReference type="ChEBI" id="CHEBI:456216"/>
        <dbReference type="EC" id="2.7.11.1"/>
    </reaction>
</comment>
<comment type="catalytic activity">
    <reaction evidence="5">
        <text>L-seryl-[protein] + ATP = O-phospho-L-seryl-[protein] + ADP + H(+)</text>
        <dbReference type="Rhea" id="RHEA:17989"/>
        <dbReference type="Rhea" id="RHEA-COMP:9863"/>
        <dbReference type="Rhea" id="RHEA-COMP:11604"/>
        <dbReference type="ChEBI" id="CHEBI:15378"/>
        <dbReference type="ChEBI" id="CHEBI:29999"/>
        <dbReference type="ChEBI" id="CHEBI:30616"/>
        <dbReference type="ChEBI" id="CHEBI:83421"/>
        <dbReference type="ChEBI" id="CHEBI:456216"/>
        <dbReference type="EC" id="2.7.11.1"/>
    </reaction>
</comment>
<keyword evidence="3" id="KW-0808">Transferase</keyword>
<dbReference type="PANTHER" id="PTHR13902">
    <property type="entry name" value="SERINE/THREONINE-PROTEIN KINASE WNK WITH NO LYSINE -RELATED"/>
    <property type="match status" value="1"/>
</dbReference>
<accession>A0AAD3XQ98</accession>
<evidence type="ECO:0000256" key="1">
    <source>
        <dbReference type="ARBA" id="ARBA00012513"/>
    </source>
</evidence>
<dbReference type="Proteomes" id="UP001279734">
    <property type="component" value="Unassembled WGS sequence"/>
</dbReference>
<evidence type="ECO:0000313" key="6">
    <source>
        <dbReference type="EMBL" id="GMH12571.1"/>
    </source>
</evidence>
<evidence type="ECO:0000256" key="2">
    <source>
        <dbReference type="ARBA" id="ARBA00022527"/>
    </source>
</evidence>
<comment type="caution">
    <text evidence="6">The sequence shown here is derived from an EMBL/GenBank/DDBJ whole genome shotgun (WGS) entry which is preliminary data.</text>
</comment>
<dbReference type="GO" id="GO:0004674">
    <property type="term" value="F:protein serine/threonine kinase activity"/>
    <property type="evidence" value="ECO:0007669"/>
    <property type="project" value="UniProtKB-KW"/>
</dbReference>
<name>A0AAD3XQ98_NEPGR</name>
<protein>
    <recommendedName>
        <fullName evidence="1">non-specific serine/threonine protein kinase</fullName>
        <ecNumber evidence="1">2.7.11.1</ecNumber>
    </recommendedName>
</protein>
<keyword evidence="3" id="KW-0418">Kinase</keyword>
<dbReference type="EC" id="2.7.11.1" evidence="1"/>
<reference evidence="6" key="1">
    <citation type="submission" date="2023-05" db="EMBL/GenBank/DDBJ databases">
        <title>Nepenthes gracilis genome sequencing.</title>
        <authorList>
            <person name="Fukushima K."/>
        </authorList>
    </citation>
    <scope>NUCLEOTIDE SEQUENCE</scope>
    <source>
        <strain evidence="6">SING2019-196</strain>
    </source>
</reference>
<proteinExistence type="predicted"/>
<dbReference type="Gene3D" id="3.30.200.20">
    <property type="entry name" value="Phosphorylase Kinase, domain 1"/>
    <property type="match status" value="1"/>
</dbReference>
<gene>
    <name evidence="6" type="ORF">Nepgr_014412</name>
</gene>
<evidence type="ECO:0000313" key="7">
    <source>
        <dbReference type="Proteomes" id="UP001279734"/>
    </source>
</evidence>
<sequence length="73" mass="8300">MPIESRYSSDLELFIEVDPTDRFGRYSDLLGSGAVKKVYRAFDQEEGIEVARNQVQVKNSIQDPPVIDLLIEV</sequence>
<evidence type="ECO:0000256" key="4">
    <source>
        <dbReference type="ARBA" id="ARBA00047899"/>
    </source>
</evidence>
<keyword evidence="2" id="KW-0723">Serine/threonine-protein kinase</keyword>
<organism evidence="6 7">
    <name type="scientific">Nepenthes gracilis</name>
    <name type="common">Slender pitcher plant</name>
    <dbReference type="NCBI Taxonomy" id="150966"/>
    <lineage>
        <taxon>Eukaryota</taxon>
        <taxon>Viridiplantae</taxon>
        <taxon>Streptophyta</taxon>
        <taxon>Embryophyta</taxon>
        <taxon>Tracheophyta</taxon>
        <taxon>Spermatophyta</taxon>
        <taxon>Magnoliopsida</taxon>
        <taxon>eudicotyledons</taxon>
        <taxon>Gunneridae</taxon>
        <taxon>Pentapetalae</taxon>
        <taxon>Caryophyllales</taxon>
        <taxon>Nepenthaceae</taxon>
        <taxon>Nepenthes</taxon>
    </lineage>
</organism>
<keyword evidence="7" id="KW-1185">Reference proteome</keyword>
<dbReference type="AlphaFoldDB" id="A0AAD3XQ98"/>
<dbReference type="EMBL" id="BSYO01000012">
    <property type="protein sequence ID" value="GMH12571.1"/>
    <property type="molecule type" value="Genomic_DNA"/>
</dbReference>
<evidence type="ECO:0000256" key="5">
    <source>
        <dbReference type="ARBA" id="ARBA00048679"/>
    </source>
</evidence>
<dbReference type="InterPro" id="IPR050588">
    <property type="entry name" value="WNK_Ser-Thr_kinase"/>
</dbReference>
<evidence type="ECO:0000256" key="3">
    <source>
        <dbReference type="ARBA" id="ARBA00022777"/>
    </source>
</evidence>